<dbReference type="EMBL" id="FUYY01000005">
    <property type="protein sequence ID" value="SKB70241.1"/>
    <property type="molecule type" value="Genomic_DNA"/>
</dbReference>
<feature type="transmembrane region" description="Helical" evidence="1">
    <location>
        <begin position="138"/>
        <end position="164"/>
    </location>
</feature>
<organism evidence="2 3">
    <name type="scientific">Salegentibacter holothuriorum</name>
    <dbReference type="NCBI Taxonomy" id="241145"/>
    <lineage>
        <taxon>Bacteria</taxon>
        <taxon>Pseudomonadati</taxon>
        <taxon>Bacteroidota</taxon>
        <taxon>Flavobacteriia</taxon>
        <taxon>Flavobacteriales</taxon>
        <taxon>Flavobacteriaceae</taxon>
        <taxon>Salegentibacter</taxon>
    </lineage>
</organism>
<feature type="transmembrane region" description="Helical" evidence="1">
    <location>
        <begin position="71"/>
        <end position="99"/>
    </location>
</feature>
<feature type="transmembrane region" description="Helical" evidence="1">
    <location>
        <begin position="6"/>
        <end position="27"/>
    </location>
</feature>
<dbReference type="AlphaFoldDB" id="A0A1T5DF55"/>
<protein>
    <submittedName>
        <fullName evidence="2">Uncharacterized protein</fullName>
    </submittedName>
</protein>
<keyword evidence="3" id="KW-1185">Reference proteome</keyword>
<keyword evidence="1" id="KW-0812">Transmembrane</keyword>
<keyword evidence="1" id="KW-1133">Transmembrane helix</keyword>
<feature type="transmembrane region" description="Helical" evidence="1">
    <location>
        <begin position="111"/>
        <end position="132"/>
    </location>
</feature>
<dbReference type="Proteomes" id="UP000190230">
    <property type="component" value="Unassembled WGS sequence"/>
</dbReference>
<sequence>MANGFLIFVFLPWVDFFLVFVEAGVFFFNMSRALVVNYLWDFGVSYLSFLLMISVFFYLDLLGFPYPCQAVVTLVGLFVARLIALGFPLLLKAFIYFFGESLSFDLSFIPLRLFLPILCLYKLEFLFSYIVLALVRALFVLFLASLVFLGFALVVVLLVTLVLYKVVPCFGWLVIWVAF</sequence>
<evidence type="ECO:0000313" key="2">
    <source>
        <dbReference type="EMBL" id="SKB70241.1"/>
    </source>
</evidence>
<feature type="transmembrane region" description="Helical" evidence="1">
    <location>
        <begin position="39"/>
        <end position="59"/>
    </location>
</feature>
<name>A0A1T5DF55_9FLAO</name>
<accession>A0A1T5DF55</accession>
<reference evidence="3" key="1">
    <citation type="submission" date="2017-02" db="EMBL/GenBank/DDBJ databases">
        <authorList>
            <person name="Varghese N."/>
            <person name="Submissions S."/>
        </authorList>
    </citation>
    <scope>NUCLEOTIDE SEQUENCE [LARGE SCALE GENOMIC DNA]</scope>
    <source>
        <strain evidence="3">DSM 23405</strain>
    </source>
</reference>
<keyword evidence="1" id="KW-0472">Membrane</keyword>
<evidence type="ECO:0000256" key="1">
    <source>
        <dbReference type="SAM" id="Phobius"/>
    </source>
</evidence>
<proteinExistence type="predicted"/>
<gene>
    <name evidence="2" type="ORF">SAMN05660776_2584</name>
</gene>
<evidence type="ECO:0000313" key="3">
    <source>
        <dbReference type="Proteomes" id="UP000190230"/>
    </source>
</evidence>